<dbReference type="PANTHER" id="PTHR43201:SF30">
    <property type="entry name" value="AMP-DEPENDENT SYNTHETASE_LIGASE DOMAIN-CONTAINING PROTEIN"/>
    <property type="match status" value="1"/>
</dbReference>
<evidence type="ECO:0000313" key="3">
    <source>
        <dbReference type="EMBL" id="KAL2843349.1"/>
    </source>
</evidence>
<dbReference type="InterPro" id="IPR025110">
    <property type="entry name" value="AMP-bd_C"/>
</dbReference>
<dbReference type="Gene3D" id="3.40.50.12780">
    <property type="entry name" value="N-terminal domain of ligase-like"/>
    <property type="match status" value="1"/>
</dbReference>
<dbReference type="Pfam" id="PF00501">
    <property type="entry name" value="AMP-binding"/>
    <property type="match status" value="1"/>
</dbReference>
<accession>A0ABR4JTL6</accession>
<dbReference type="SUPFAM" id="SSF56801">
    <property type="entry name" value="Acetyl-CoA synthetase-like"/>
    <property type="match status" value="1"/>
</dbReference>
<dbReference type="EMBL" id="JBFXLU010000090">
    <property type="protein sequence ID" value="KAL2843349.1"/>
    <property type="molecule type" value="Genomic_DNA"/>
</dbReference>
<proteinExistence type="predicted"/>
<protein>
    <recommendedName>
        <fullName evidence="5">Acetyl-CoA synthetase-like protein</fullName>
    </recommendedName>
</protein>
<dbReference type="PANTHER" id="PTHR43201">
    <property type="entry name" value="ACYL-COA SYNTHETASE"/>
    <property type="match status" value="1"/>
</dbReference>
<evidence type="ECO:0000313" key="4">
    <source>
        <dbReference type="Proteomes" id="UP001610446"/>
    </source>
</evidence>
<organism evidence="3 4">
    <name type="scientific">Aspergillus pseudoustus</name>
    <dbReference type="NCBI Taxonomy" id="1810923"/>
    <lineage>
        <taxon>Eukaryota</taxon>
        <taxon>Fungi</taxon>
        <taxon>Dikarya</taxon>
        <taxon>Ascomycota</taxon>
        <taxon>Pezizomycotina</taxon>
        <taxon>Eurotiomycetes</taxon>
        <taxon>Eurotiomycetidae</taxon>
        <taxon>Eurotiales</taxon>
        <taxon>Aspergillaceae</taxon>
        <taxon>Aspergillus</taxon>
        <taxon>Aspergillus subgen. Nidulantes</taxon>
    </lineage>
</organism>
<evidence type="ECO:0008006" key="5">
    <source>
        <dbReference type="Google" id="ProtNLM"/>
    </source>
</evidence>
<reference evidence="3 4" key="1">
    <citation type="submission" date="2024-07" db="EMBL/GenBank/DDBJ databases">
        <title>Section-level genome sequencing and comparative genomics of Aspergillus sections Usti and Cavernicolus.</title>
        <authorList>
            <consortium name="Lawrence Berkeley National Laboratory"/>
            <person name="Nybo J.L."/>
            <person name="Vesth T.C."/>
            <person name="Theobald S."/>
            <person name="Frisvad J.C."/>
            <person name="Larsen T.O."/>
            <person name="Kjaerboelling I."/>
            <person name="Rothschild-Mancinelli K."/>
            <person name="Lyhne E.K."/>
            <person name="Kogle M.E."/>
            <person name="Barry K."/>
            <person name="Clum A."/>
            <person name="Na H."/>
            <person name="Ledsgaard L."/>
            <person name="Lin J."/>
            <person name="Lipzen A."/>
            <person name="Kuo A."/>
            <person name="Riley R."/>
            <person name="Mondo S."/>
            <person name="Labutti K."/>
            <person name="Haridas S."/>
            <person name="Pangalinan J."/>
            <person name="Salamov A.A."/>
            <person name="Simmons B.A."/>
            <person name="Magnuson J.K."/>
            <person name="Chen J."/>
            <person name="Drula E."/>
            <person name="Henrissat B."/>
            <person name="Wiebenga A."/>
            <person name="Lubbers R.J."/>
            <person name="Gomes A.C."/>
            <person name="Makela M.R."/>
            <person name="Stajich J."/>
            <person name="Grigoriev I.V."/>
            <person name="Mortensen U.H."/>
            <person name="De Vries R.P."/>
            <person name="Baker S.E."/>
            <person name="Andersen M.R."/>
        </authorList>
    </citation>
    <scope>NUCLEOTIDE SEQUENCE [LARGE SCALE GENOMIC DNA]</scope>
    <source>
        <strain evidence="3 4">CBS 123904</strain>
    </source>
</reference>
<evidence type="ECO:0000259" key="1">
    <source>
        <dbReference type="Pfam" id="PF00501"/>
    </source>
</evidence>
<dbReference type="InterPro" id="IPR000873">
    <property type="entry name" value="AMP-dep_synth/lig_dom"/>
</dbReference>
<name>A0ABR4JTL6_9EURO</name>
<dbReference type="InterPro" id="IPR045851">
    <property type="entry name" value="AMP-bd_C_sf"/>
</dbReference>
<dbReference type="Gene3D" id="3.30.300.30">
    <property type="match status" value="1"/>
</dbReference>
<comment type="caution">
    <text evidence="3">The sequence shown here is derived from an EMBL/GenBank/DDBJ whole genome shotgun (WGS) entry which is preliminary data.</text>
</comment>
<gene>
    <name evidence="3" type="ORF">BJY01DRAFT_248637</name>
</gene>
<feature type="domain" description="AMP-binding enzyme C-terminal" evidence="2">
    <location>
        <begin position="480"/>
        <end position="567"/>
    </location>
</feature>
<sequence length="622" mass="68330">MSARPSIISGPSSPPPLQRTVTDLLRERCFIQPDGPAVVAVQQTREITYSQLSQRTELLASGLARLGLSKDDRLGIMLANRLEYTEVFLAGAQLGAYSTLFNYAYTSNELMTALSACQCNILVTTLANSRYDYQQTLERVSDDPPAFLKHIIVLPDINQTSVNLPQSRLFCTYDDVLNLGKAYPVKQLSPPSSCHDIVNLQFTSGSTGVPKAAALTHYGIVNNARYLALRMKLEPSDRLLVPVPLFHAFGLIMGICVALASGAQIVLPSEFYDPAAALEAVEKYRCTTIYGVPTMFVDMLSHARFGQTVRASLKRGLIAGSSMPDGLLNSVVREFPLQTVFATWGMTELSSVATMTHASDPRTKQTQTAGQLLPNLTAKIVVPGTGRTVPWGERGEIVVAGFGVMDCYYMDPARTKETIKFHKGDESNPQSVGLTGSLGIPYRWLHTGDEGYLDPDGYFVITGRIKDLIIRGGENISPIEIEGRLFEHPSIKQVAVFAVPSTRYGEEVAAILEIAEGLNVNARPKSAGLRAWVQQKLARYKAPVHIWWLGDVARGLPEAWPKTANGKIRKDELRAIGNSKHPILNTYTRKEPCLTPNRDFSTAESIWNRKGDTVCSVVKSIW</sequence>
<dbReference type="InterPro" id="IPR042099">
    <property type="entry name" value="ANL_N_sf"/>
</dbReference>
<keyword evidence="4" id="KW-1185">Reference proteome</keyword>
<dbReference type="Proteomes" id="UP001610446">
    <property type="component" value="Unassembled WGS sequence"/>
</dbReference>
<evidence type="ECO:0000259" key="2">
    <source>
        <dbReference type="Pfam" id="PF13193"/>
    </source>
</evidence>
<feature type="domain" description="AMP-dependent synthetase/ligase" evidence="1">
    <location>
        <begin position="28"/>
        <end position="409"/>
    </location>
</feature>
<dbReference type="Pfam" id="PF13193">
    <property type="entry name" value="AMP-binding_C"/>
    <property type="match status" value="1"/>
</dbReference>
<dbReference type="PROSITE" id="PS00455">
    <property type="entry name" value="AMP_BINDING"/>
    <property type="match status" value="1"/>
</dbReference>
<dbReference type="InterPro" id="IPR020845">
    <property type="entry name" value="AMP-binding_CS"/>
</dbReference>